<proteinExistence type="predicted"/>
<dbReference type="AlphaFoldDB" id="A0A392QS04"/>
<name>A0A392QS04_9FABA</name>
<feature type="compositionally biased region" description="Basic and acidic residues" evidence="1">
    <location>
        <begin position="98"/>
        <end position="117"/>
    </location>
</feature>
<sequence>MVVDTPPPSGSPVQELPKLKPPDLLEPPYSDSVVTVPPLPEPPDARSPELQNLEAFRKKDGSHPHLTKLPPPKPPDKGPPVVSLLQSLVHAGEPSTVTKHEDKGKKGLEEVRAKWTI</sequence>
<feature type="non-terminal residue" evidence="2">
    <location>
        <position position="117"/>
    </location>
</feature>
<evidence type="ECO:0000256" key="1">
    <source>
        <dbReference type="SAM" id="MobiDB-lite"/>
    </source>
</evidence>
<reference evidence="2 3" key="1">
    <citation type="journal article" date="2018" name="Front. Plant Sci.">
        <title>Red Clover (Trifolium pratense) and Zigzag Clover (T. medium) - A Picture of Genomic Similarities and Differences.</title>
        <authorList>
            <person name="Dluhosova J."/>
            <person name="Istvanek J."/>
            <person name="Nedelnik J."/>
            <person name="Repkova J."/>
        </authorList>
    </citation>
    <scope>NUCLEOTIDE SEQUENCE [LARGE SCALE GENOMIC DNA]</scope>
    <source>
        <strain evidence="3">cv. 10/8</strain>
        <tissue evidence="2">Leaf</tissue>
    </source>
</reference>
<protein>
    <submittedName>
        <fullName evidence="2">Uncharacterized protein</fullName>
    </submittedName>
</protein>
<feature type="region of interest" description="Disordered" evidence="1">
    <location>
        <begin position="1"/>
        <end position="117"/>
    </location>
</feature>
<organism evidence="2 3">
    <name type="scientific">Trifolium medium</name>
    <dbReference type="NCBI Taxonomy" id="97028"/>
    <lineage>
        <taxon>Eukaryota</taxon>
        <taxon>Viridiplantae</taxon>
        <taxon>Streptophyta</taxon>
        <taxon>Embryophyta</taxon>
        <taxon>Tracheophyta</taxon>
        <taxon>Spermatophyta</taxon>
        <taxon>Magnoliopsida</taxon>
        <taxon>eudicotyledons</taxon>
        <taxon>Gunneridae</taxon>
        <taxon>Pentapetalae</taxon>
        <taxon>rosids</taxon>
        <taxon>fabids</taxon>
        <taxon>Fabales</taxon>
        <taxon>Fabaceae</taxon>
        <taxon>Papilionoideae</taxon>
        <taxon>50 kb inversion clade</taxon>
        <taxon>NPAAA clade</taxon>
        <taxon>Hologalegina</taxon>
        <taxon>IRL clade</taxon>
        <taxon>Trifolieae</taxon>
        <taxon>Trifolium</taxon>
    </lineage>
</organism>
<dbReference type="Proteomes" id="UP000265520">
    <property type="component" value="Unassembled WGS sequence"/>
</dbReference>
<evidence type="ECO:0000313" key="3">
    <source>
        <dbReference type="Proteomes" id="UP000265520"/>
    </source>
</evidence>
<accession>A0A392QS04</accession>
<evidence type="ECO:0000313" key="2">
    <source>
        <dbReference type="EMBL" id="MCI26777.1"/>
    </source>
</evidence>
<feature type="compositionally biased region" description="Pro residues" evidence="1">
    <location>
        <begin position="1"/>
        <end position="10"/>
    </location>
</feature>
<comment type="caution">
    <text evidence="2">The sequence shown here is derived from an EMBL/GenBank/DDBJ whole genome shotgun (WGS) entry which is preliminary data.</text>
</comment>
<dbReference type="EMBL" id="LXQA010155229">
    <property type="protein sequence ID" value="MCI26777.1"/>
    <property type="molecule type" value="Genomic_DNA"/>
</dbReference>
<keyword evidence="3" id="KW-1185">Reference proteome</keyword>